<dbReference type="EMBL" id="JAKKPZ010000844">
    <property type="protein sequence ID" value="KAI1691972.1"/>
    <property type="molecule type" value="Genomic_DNA"/>
</dbReference>
<organism evidence="2 3">
    <name type="scientific">Ditylenchus destructor</name>
    <dbReference type="NCBI Taxonomy" id="166010"/>
    <lineage>
        <taxon>Eukaryota</taxon>
        <taxon>Metazoa</taxon>
        <taxon>Ecdysozoa</taxon>
        <taxon>Nematoda</taxon>
        <taxon>Chromadorea</taxon>
        <taxon>Rhabditida</taxon>
        <taxon>Tylenchina</taxon>
        <taxon>Tylenchomorpha</taxon>
        <taxon>Sphaerularioidea</taxon>
        <taxon>Anguinidae</taxon>
        <taxon>Anguininae</taxon>
        <taxon>Ditylenchus</taxon>
    </lineage>
</organism>
<feature type="signal peptide" evidence="1">
    <location>
        <begin position="1"/>
        <end position="21"/>
    </location>
</feature>
<reference evidence="2" key="1">
    <citation type="submission" date="2022-01" db="EMBL/GenBank/DDBJ databases">
        <title>Genome Sequence Resource for Two Populations of Ditylenchus destructor, the Migratory Endoparasitic Phytonematode.</title>
        <authorList>
            <person name="Zhang H."/>
            <person name="Lin R."/>
            <person name="Xie B."/>
        </authorList>
    </citation>
    <scope>NUCLEOTIDE SEQUENCE</scope>
    <source>
        <strain evidence="2">BazhouSP</strain>
    </source>
</reference>
<keyword evidence="1" id="KW-0732">Signal</keyword>
<comment type="caution">
    <text evidence="2">The sequence shown here is derived from an EMBL/GenBank/DDBJ whole genome shotgun (WGS) entry which is preliminary data.</text>
</comment>
<proteinExistence type="predicted"/>
<dbReference type="InterPro" id="IPR006311">
    <property type="entry name" value="TAT_signal"/>
</dbReference>
<dbReference type="SUPFAM" id="SSF52833">
    <property type="entry name" value="Thioredoxin-like"/>
    <property type="match status" value="1"/>
</dbReference>
<name>A0AAD4MFE7_9BILA</name>
<evidence type="ECO:0000256" key="1">
    <source>
        <dbReference type="SAM" id="SignalP"/>
    </source>
</evidence>
<gene>
    <name evidence="2" type="ORF">DdX_21528</name>
</gene>
<protein>
    <recommendedName>
        <fullName evidence="4">Thioredoxin domain-containing protein</fullName>
    </recommendedName>
</protein>
<dbReference type="InterPro" id="IPR036249">
    <property type="entry name" value="Thioredoxin-like_sf"/>
</dbReference>
<dbReference type="PROSITE" id="PS51318">
    <property type="entry name" value="TAT"/>
    <property type="match status" value="1"/>
</dbReference>
<accession>A0AAD4MFE7</accession>
<evidence type="ECO:0000313" key="2">
    <source>
        <dbReference type="EMBL" id="KAI1691972.1"/>
    </source>
</evidence>
<evidence type="ECO:0000313" key="3">
    <source>
        <dbReference type="Proteomes" id="UP001201812"/>
    </source>
</evidence>
<dbReference type="AlphaFoldDB" id="A0AAD4MFE7"/>
<dbReference type="Proteomes" id="UP001201812">
    <property type="component" value="Unassembled WGS sequence"/>
</dbReference>
<keyword evidence="3" id="KW-1185">Reference proteome</keyword>
<dbReference type="Gene3D" id="3.40.30.10">
    <property type="entry name" value="Glutaredoxin"/>
    <property type="match status" value="1"/>
</dbReference>
<sequence length="82" mass="8964">MFNRRYFLMAATGGAVAAVLASRPGFAQQLTQNEVFHDPDAPVLGNPKGDVTVVEFFDYQCPTARRPIRMSNPSSPKMAMCA</sequence>
<feature type="chain" id="PRO_5042019483" description="Thioredoxin domain-containing protein" evidence="1">
    <location>
        <begin position="22"/>
        <end position="82"/>
    </location>
</feature>
<evidence type="ECO:0008006" key="4">
    <source>
        <dbReference type="Google" id="ProtNLM"/>
    </source>
</evidence>